<sequence>MRRLGLLLFMVPWLLLPARAADQSVRLVDDEWLSGRSGQTELLILDVREPQAYQQGHLPGAVNLPVNSIFGLDPRSDLMAPTSTIQRVFSTAGIDVSQQLVVYDSGNFIDAARLIWILEMHGHGRVALKDGGYESWLASGKAISFEASQPQARRFIPTADPQRIASKLSTRLAIDNPEIVLIDARTPEEFAGEVSGAKRFGHIPTAINIPWDANYERVDGQPKLKPLSELRALYAGIGQNKRIITYCNRGKQSALTYFVLRQLGYEAAAYDGAWFEWSNDSTLPIERDGDGAH</sequence>
<dbReference type="PROSITE" id="PS00380">
    <property type="entry name" value="RHODANESE_1"/>
    <property type="match status" value="1"/>
</dbReference>
<dbReference type="AlphaFoldDB" id="A0A0T5YU29"/>
<dbReference type="SMART" id="SM00450">
    <property type="entry name" value="RHOD"/>
    <property type="match status" value="2"/>
</dbReference>
<dbReference type="SUPFAM" id="SSF52821">
    <property type="entry name" value="Rhodanese/Cell cycle control phosphatase"/>
    <property type="match status" value="2"/>
</dbReference>
<dbReference type="CDD" id="cd01448">
    <property type="entry name" value="TST_Repeat_1"/>
    <property type="match status" value="1"/>
</dbReference>
<keyword evidence="2 5" id="KW-0808">Transferase</keyword>
<dbReference type="OrthoDB" id="9781034at2"/>
<dbReference type="InterPro" id="IPR001763">
    <property type="entry name" value="Rhodanese-like_dom"/>
</dbReference>
<feature type="chain" id="PRO_5006666968" description="Sulfurtransferase" evidence="3">
    <location>
        <begin position="21"/>
        <end position="293"/>
    </location>
</feature>
<protein>
    <recommendedName>
        <fullName evidence="2">Sulfurtransferase</fullName>
    </recommendedName>
</protein>
<accession>A0A0T5YU29</accession>
<dbReference type="Gene3D" id="3.40.250.10">
    <property type="entry name" value="Rhodanese-like domain"/>
    <property type="match status" value="2"/>
</dbReference>
<dbReference type="PROSITE" id="PS50206">
    <property type="entry name" value="RHODANESE_3"/>
    <property type="match status" value="2"/>
</dbReference>
<keyword evidence="1" id="KW-0677">Repeat</keyword>
<feature type="domain" description="Rhodanese" evidence="4">
    <location>
        <begin position="38"/>
        <end position="145"/>
    </location>
</feature>
<keyword evidence="3" id="KW-0732">Signal</keyword>
<gene>
    <name evidence="5" type="ORF">Ga0074115_102174</name>
</gene>
<keyword evidence="6" id="KW-1185">Reference proteome</keyword>
<evidence type="ECO:0000256" key="3">
    <source>
        <dbReference type="SAM" id="SignalP"/>
    </source>
</evidence>
<feature type="signal peptide" evidence="3">
    <location>
        <begin position="1"/>
        <end position="20"/>
    </location>
</feature>
<dbReference type="GO" id="GO:0004792">
    <property type="term" value="F:thiosulfate-cyanide sulfurtransferase activity"/>
    <property type="evidence" value="ECO:0007669"/>
    <property type="project" value="InterPro"/>
</dbReference>
<dbReference type="CDD" id="cd01449">
    <property type="entry name" value="TST_Repeat_2"/>
    <property type="match status" value="1"/>
</dbReference>
<feature type="domain" description="Rhodanese" evidence="4">
    <location>
        <begin position="175"/>
        <end position="286"/>
    </location>
</feature>
<evidence type="ECO:0000256" key="1">
    <source>
        <dbReference type="ARBA" id="ARBA00022737"/>
    </source>
</evidence>
<dbReference type="EMBL" id="LDXT01000094">
    <property type="protein sequence ID" value="KRT54072.1"/>
    <property type="molecule type" value="Genomic_DNA"/>
</dbReference>
<comment type="caution">
    <text evidence="5">The sequence shown here is derived from an EMBL/GenBank/DDBJ whole genome shotgun (WGS) entry which is preliminary data.</text>
</comment>
<dbReference type="InterPro" id="IPR001307">
    <property type="entry name" value="Thiosulphate_STrfase_CS"/>
</dbReference>
<evidence type="ECO:0000259" key="4">
    <source>
        <dbReference type="PROSITE" id="PS50206"/>
    </source>
</evidence>
<keyword evidence="5" id="KW-0670">Pyruvate</keyword>
<evidence type="ECO:0000313" key="5">
    <source>
        <dbReference type="EMBL" id="KRT54072.1"/>
    </source>
</evidence>
<proteinExistence type="predicted"/>
<dbReference type="InterPro" id="IPR036873">
    <property type="entry name" value="Rhodanese-like_dom_sf"/>
</dbReference>
<dbReference type="PANTHER" id="PTHR43855:SF1">
    <property type="entry name" value="THIOSULFATE SULFURTRANSFERASE"/>
    <property type="match status" value="1"/>
</dbReference>
<dbReference type="Proteomes" id="UP000051634">
    <property type="component" value="Unassembled WGS sequence"/>
</dbReference>
<name>A0A0T5YU29_9GAMM</name>
<dbReference type="PROSITE" id="PS00683">
    <property type="entry name" value="RHODANESE_2"/>
    <property type="match status" value="1"/>
</dbReference>
<dbReference type="Pfam" id="PF00581">
    <property type="entry name" value="Rhodanese"/>
    <property type="match status" value="2"/>
</dbReference>
<reference evidence="5 6" key="1">
    <citation type="submission" date="2015-11" db="EMBL/GenBank/DDBJ databases">
        <title>The genome of Candidatus Endoriftia persephone in Ridgeia piscesae and population structure of the North Eastern Pacific vestimentiferan symbionts.</title>
        <authorList>
            <person name="Perez M."/>
            <person name="Juniper K.S."/>
        </authorList>
    </citation>
    <scope>NUCLEOTIDE SEQUENCE [LARGE SCALE GENOMIC DNA]</scope>
    <source>
        <strain evidence="5">Ind11</strain>
    </source>
</reference>
<organism evidence="5 6">
    <name type="scientific">endosymbiont of Ridgeia piscesae</name>
    <dbReference type="NCBI Taxonomy" id="54398"/>
    <lineage>
        <taxon>Bacteria</taxon>
        <taxon>Pseudomonadati</taxon>
        <taxon>Pseudomonadota</taxon>
        <taxon>Gammaproteobacteria</taxon>
        <taxon>sulfur-oxidizing symbionts</taxon>
    </lineage>
</organism>
<dbReference type="RefSeq" id="WP_060528152.1">
    <property type="nucleotide sequence ID" value="NZ_KQ557116.1"/>
</dbReference>
<dbReference type="InterPro" id="IPR051126">
    <property type="entry name" value="Thiosulfate_sulfurtransferase"/>
</dbReference>
<dbReference type="PANTHER" id="PTHR43855">
    <property type="entry name" value="THIOSULFATE SULFURTRANSFERASE"/>
    <property type="match status" value="1"/>
</dbReference>
<evidence type="ECO:0000256" key="2">
    <source>
        <dbReference type="RuleBase" id="RU000507"/>
    </source>
</evidence>
<evidence type="ECO:0000313" key="6">
    <source>
        <dbReference type="Proteomes" id="UP000051634"/>
    </source>
</evidence>